<keyword evidence="3" id="KW-0067">ATP-binding</keyword>
<comment type="caution">
    <text evidence="3">The sequence shown here is derived from an EMBL/GenBank/DDBJ whole genome shotgun (WGS) entry which is preliminary data.</text>
</comment>
<gene>
    <name evidence="3" type="ORF">ETD96_15620</name>
</gene>
<evidence type="ECO:0000313" key="3">
    <source>
        <dbReference type="EMBL" id="TMR38799.1"/>
    </source>
</evidence>
<feature type="domain" description="Histidine kinase/HSP90-like ATPase" evidence="2">
    <location>
        <begin position="39"/>
        <end position="153"/>
    </location>
</feature>
<dbReference type="Pfam" id="PF13581">
    <property type="entry name" value="HATPase_c_2"/>
    <property type="match status" value="1"/>
</dbReference>
<name>A0A5S4H166_9ACTN</name>
<dbReference type="Gene3D" id="3.30.565.10">
    <property type="entry name" value="Histidine kinase-like ATPase, C-terminal domain"/>
    <property type="match status" value="1"/>
</dbReference>
<dbReference type="InterPro" id="IPR003594">
    <property type="entry name" value="HATPase_dom"/>
</dbReference>
<dbReference type="Proteomes" id="UP000305238">
    <property type="component" value="Unassembled WGS sequence"/>
</dbReference>
<accession>A0A5S4H166</accession>
<dbReference type="OrthoDB" id="3474613at2"/>
<dbReference type="InterPro" id="IPR036890">
    <property type="entry name" value="HATPase_C_sf"/>
</dbReference>
<keyword evidence="1" id="KW-0418">Kinase</keyword>
<dbReference type="InterPro" id="IPR050267">
    <property type="entry name" value="Anti-sigma-factor_SerPK"/>
</dbReference>
<keyword evidence="4" id="KW-1185">Reference proteome</keyword>
<keyword evidence="1" id="KW-0808">Transferase</keyword>
<organism evidence="3 4">
    <name type="scientific">Actinomadura geliboluensis</name>
    <dbReference type="NCBI Taxonomy" id="882440"/>
    <lineage>
        <taxon>Bacteria</taxon>
        <taxon>Bacillati</taxon>
        <taxon>Actinomycetota</taxon>
        <taxon>Actinomycetes</taxon>
        <taxon>Streptosporangiales</taxon>
        <taxon>Thermomonosporaceae</taxon>
        <taxon>Actinomadura</taxon>
    </lineage>
</organism>
<keyword evidence="3" id="KW-0547">Nucleotide-binding</keyword>
<evidence type="ECO:0000313" key="4">
    <source>
        <dbReference type="Proteomes" id="UP000305238"/>
    </source>
</evidence>
<keyword evidence="1" id="KW-0723">Serine/threonine-protein kinase</keyword>
<dbReference type="CDD" id="cd16936">
    <property type="entry name" value="HATPase_RsbW-like"/>
    <property type="match status" value="1"/>
</dbReference>
<dbReference type="AlphaFoldDB" id="A0A5S4H166"/>
<dbReference type="GO" id="GO:0005524">
    <property type="term" value="F:ATP binding"/>
    <property type="evidence" value="ECO:0007669"/>
    <property type="project" value="UniProtKB-KW"/>
</dbReference>
<dbReference type="PANTHER" id="PTHR35526">
    <property type="entry name" value="ANTI-SIGMA-F FACTOR RSBW-RELATED"/>
    <property type="match status" value="1"/>
</dbReference>
<dbReference type="GO" id="GO:0004674">
    <property type="term" value="F:protein serine/threonine kinase activity"/>
    <property type="evidence" value="ECO:0007669"/>
    <property type="project" value="UniProtKB-KW"/>
</dbReference>
<dbReference type="RefSeq" id="WP_138637081.1">
    <property type="nucleotide sequence ID" value="NZ_JASWDG010000022.1"/>
</dbReference>
<evidence type="ECO:0000259" key="2">
    <source>
        <dbReference type="Pfam" id="PF13581"/>
    </source>
</evidence>
<protein>
    <submittedName>
        <fullName evidence="3">ATP-binding protein</fullName>
    </submittedName>
</protein>
<dbReference type="EMBL" id="VCKZ01000098">
    <property type="protein sequence ID" value="TMR38799.1"/>
    <property type="molecule type" value="Genomic_DNA"/>
</dbReference>
<reference evidence="3 4" key="1">
    <citation type="submission" date="2019-05" db="EMBL/GenBank/DDBJ databases">
        <title>Draft genome sequence of Actinomadura geliboluensis A8036.</title>
        <authorList>
            <person name="Saricaoglu S."/>
            <person name="Isik K."/>
        </authorList>
    </citation>
    <scope>NUCLEOTIDE SEQUENCE [LARGE SCALE GENOMIC DNA]</scope>
    <source>
        <strain evidence="3 4">A8036</strain>
    </source>
</reference>
<dbReference type="PANTHER" id="PTHR35526:SF3">
    <property type="entry name" value="ANTI-SIGMA-F FACTOR RSBW"/>
    <property type="match status" value="1"/>
</dbReference>
<proteinExistence type="predicted"/>
<sequence>MSGHEVRGCISTSHELDTEFLAAKTAPGQVRSLVELRLASWGLAWLADDMTLIASELVTNAVVHGARGGRIRVRLQLEHAGVLLAVWDPSDRSPVRKRPLEAVLGDAAPDAEALGSDRDDSTGGRGVPIIQALADECGVTPTTDPAGKWVWARVSVARRAAGVQKGPA</sequence>
<evidence type="ECO:0000256" key="1">
    <source>
        <dbReference type="ARBA" id="ARBA00022527"/>
    </source>
</evidence>
<dbReference type="SUPFAM" id="SSF55874">
    <property type="entry name" value="ATPase domain of HSP90 chaperone/DNA topoisomerase II/histidine kinase"/>
    <property type="match status" value="1"/>
</dbReference>